<feature type="domain" description="YlxR" evidence="2">
    <location>
        <begin position="30"/>
        <end position="99"/>
    </location>
</feature>
<dbReference type="Pfam" id="PF04296">
    <property type="entry name" value="YlxR"/>
    <property type="match status" value="1"/>
</dbReference>
<name>A0A1H4RWF8_TSUTY</name>
<dbReference type="EMBL" id="FNSA01000003">
    <property type="protein sequence ID" value="SEC36147.1"/>
    <property type="molecule type" value="Genomic_DNA"/>
</dbReference>
<accession>A0A1H4RWF8</accession>
<dbReference type="InterPro" id="IPR037465">
    <property type="entry name" value="YlxR"/>
</dbReference>
<proteinExistence type="predicted"/>
<organism evidence="3 4">
    <name type="scientific">Tsukamurella tyrosinosolvens</name>
    <dbReference type="NCBI Taxonomy" id="57704"/>
    <lineage>
        <taxon>Bacteria</taxon>
        <taxon>Bacillati</taxon>
        <taxon>Actinomycetota</taxon>
        <taxon>Actinomycetes</taxon>
        <taxon>Mycobacteriales</taxon>
        <taxon>Tsukamurellaceae</taxon>
        <taxon>Tsukamurella</taxon>
    </lineage>
</organism>
<dbReference type="InterPro" id="IPR007393">
    <property type="entry name" value="YlxR_dom"/>
</dbReference>
<evidence type="ECO:0000313" key="4">
    <source>
        <dbReference type="Proteomes" id="UP000182241"/>
    </source>
</evidence>
<protein>
    <recommendedName>
        <fullName evidence="2">YlxR domain-containing protein</fullName>
    </recommendedName>
</protein>
<reference evidence="4" key="1">
    <citation type="submission" date="2016-10" db="EMBL/GenBank/DDBJ databases">
        <authorList>
            <person name="Varghese N."/>
            <person name="Submissions S."/>
        </authorList>
    </citation>
    <scope>NUCLEOTIDE SEQUENCE [LARGE SCALE GENOMIC DNA]</scope>
    <source>
        <strain evidence="4">DSM 44234</strain>
    </source>
</reference>
<evidence type="ECO:0000259" key="2">
    <source>
        <dbReference type="Pfam" id="PF04296"/>
    </source>
</evidence>
<dbReference type="SUPFAM" id="SSF64376">
    <property type="entry name" value="YlxR-like"/>
    <property type="match status" value="1"/>
</dbReference>
<dbReference type="Gene3D" id="3.30.1230.10">
    <property type="entry name" value="YlxR-like"/>
    <property type="match status" value="1"/>
</dbReference>
<sequence>MRREVSRRPGGNPGSGAGPRAAGDVPGPVRTCIGCRRRAPATELIRVVASDEVDGARTVVVDERRRLPGRGAWLHDDPSCREQARKRNAFRRALRVSGPLDDSLR</sequence>
<dbReference type="STRING" id="57704.SAMN04489793_2106"/>
<feature type="region of interest" description="Disordered" evidence="1">
    <location>
        <begin position="1"/>
        <end position="27"/>
    </location>
</feature>
<dbReference type="AlphaFoldDB" id="A0A1H4RWF8"/>
<gene>
    <name evidence="3" type="ORF">SAMN04489793_2106</name>
</gene>
<dbReference type="PANTHER" id="PTHR34215">
    <property type="entry name" value="BLL0784 PROTEIN"/>
    <property type="match status" value="1"/>
</dbReference>
<evidence type="ECO:0000313" key="3">
    <source>
        <dbReference type="EMBL" id="SEC36147.1"/>
    </source>
</evidence>
<dbReference type="PANTHER" id="PTHR34215:SF1">
    <property type="entry name" value="YLXR DOMAIN-CONTAINING PROTEIN"/>
    <property type="match status" value="1"/>
</dbReference>
<evidence type="ECO:0000256" key="1">
    <source>
        <dbReference type="SAM" id="MobiDB-lite"/>
    </source>
</evidence>
<dbReference type="Proteomes" id="UP000182241">
    <property type="component" value="Unassembled WGS sequence"/>
</dbReference>
<dbReference type="InterPro" id="IPR035931">
    <property type="entry name" value="YlxR-like_sf"/>
</dbReference>
<keyword evidence="4" id="KW-1185">Reference proteome</keyword>